<comment type="caution">
    <text evidence="1">The sequence shown here is derived from an EMBL/GenBank/DDBJ whole genome shotgun (WGS) entry which is preliminary data.</text>
</comment>
<dbReference type="EMBL" id="JAQJZL010000002">
    <property type="protein sequence ID" value="KAJ6051013.1"/>
    <property type="molecule type" value="Genomic_DNA"/>
</dbReference>
<evidence type="ECO:0000313" key="1">
    <source>
        <dbReference type="EMBL" id="KAJ6051013.1"/>
    </source>
</evidence>
<dbReference type="Proteomes" id="UP001219568">
    <property type="component" value="Unassembled WGS sequence"/>
</dbReference>
<sequence length="173" mass="19249">MTAGETCQPVENIVNNFISQIHDSGLNPLRLANISVSEFYTELRNHLSVINDGGSIALGRGEYLVSIGLSKNLESLFSTTTPFVREGPPVTWTKLILFAGPQYEGPAQLKVGDSSVELSKDDFKLLHSGRPWRFLSPWPDKDNCMKELESSQMALHELADSRRTISEGERLKD</sequence>
<reference evidence="1" key="2">
    <citation type="submission" date="2023-01" db="EMBL/GenBank/DDBJ databases">
        <authorList>
            <person name="Petersen C."/>
        </authorList>
    </citation>
    <scope>NUCLEOTIDE SEQUENCE</scope>
    <source>
        <strain evidence="1">IBT 15450</strain>
    </source>
</reference>
<protein>
    <submittedName>
        <fullName evidence="1">Uncharacterized protein</fullName>
    </submittedName>
</protein>
<proteinExistence type="predicted"/>
<accession>A0AAD6NBY4</accession>
<dbReference type="AlphaFoldDB" id="A0AAD6NBY4"/>
<organism evidence="1 2">
    <name type="scientific">Penicillium canescens</name>
    <dbReference type="NCBI Taxonomy" id="5083"/>
    <lineage>
        <taxon>Eukaryota</taxon>
        <taxon>Fungi</taxon>
        <taxon>Dikarya</taxon>
        <taxon>Ascomycota</taxon>
        <taxon>Pezizomycotina</taxon>
        <taxon>Eurotiomycetes</taxon>
        <taxon>Eurotiomycetidae</taxon>
        <taxon>Eurotiales</taxon>
        <taxon>Aspergillaceae</taxon>
        <taxon>Penicillium</taxon>
    </lineage>
</organism>
<evidence type="ECO:0000313" key="2">
    <source>
        <dbReference type="Proteomes" id="UP001219568"/>
    </source>
</evidence>
<keyword evidence="2" id="KW-1185">Reference proteome</keyword>
<reference evidence="1" key="1">
    <citation type="journal article" date="2023" name="IMA Fungus">
        <title>Comparative genomic study of the Penicillium genus elucidates a diverse pangenome and 15 lateral gene transfer events.</title>
        <authorList>
            <person name="Petersen C."/>
            <person name="Sorensen T."/>
            <person name="Nielsen M.R."/>
            <person name="Sondergaard T.E."/>
            <person name="Sorensen J.L."/>
            <person name="Fitzpatrick D.A."/>
            <person name="Frisvad J.C."/>
            <person name="Nielsen K.L."/>
        </authorList>
    </citation>
    <scope>NUCLEOTIDE SEQUENCE</scope>
    <source>
        <strain evidence="1">IBT 15450</strain>
    </source>
</reference>
<gene>
    <name evidence="1" type="ORF">N7460_001547</name>
</gene>
<name>A0AAD6NBY4_PENCN</name>